<dbReference type="PANTHER" id="PTHR11556">
    <property type="entry name" value="FRUCTOSE-1,6-BISPHOSPHATASE-RELATED"/>
    <property type="match status" value="1"/>
</dbReference>
<feature type="binding site" evidence="9">
    <location>
        <position position="116"/>
    </location>
    <ligand>
        <name>Mg(2+)</name>
        <dbReference type="ChEBI" id="CHEBI:18420"/>
        <label>2</label>
    </ligand>
</feature>
<dbReference type="PANTHER" id="PTHR11556:SF35">
    <property type="entry name" value="SEDOHEPTULOSE-1,7-BISPHOSPHATASE, CHLOROPLASTIC"/>
    <property type="match status" value="1"/>
</dbReference>
<dbReference type="HAMAP" id="MF_01855">
    <property type="entry name" value="FBPase_class1"/>
    <property type="match status" value="1"/>
</dbReference>
<dbReference type="SUPFAM" id="SSF56655">
    <property type="entry name" value="Carbohydrate phosphatase"/>
    <property type="match status" value="1"/>
</dbReference>
<dbReference type="RefSeq" id="WP_004273406.1">
    <property type="nucleotide sequence ID" value="NZ_CP022111.1"/>
</dbReference>
<comment type="similarity">
    <text evidence="3 9 10">Belongs to the FBPase class 1 family.</text>
</comment>
<accession>A0A248JTN8</accession>
<dbReference type="GO" id="GO:0000287">
    <property type="term" value="F:magnesium ion binding"/>
    <property type="evidence" value="ECO:0007669"/>
    <property type="project" value="UniProtKB-UniRule"/>
</dbReference>
<feature type="binding site" evidence="9">
    <location>
        <position position="115"/>
    </location>
    <ligand>
        <name>Mg(2+)</name>
        <dbReference type="ChEBI" id="CHEBI:18420"/>
        <label>1</label>
    </ligand>
</feature>
<reference evidence="13 14" key="1">
    <citation type="submission" date="2017-06" db="EMBL/GenBank/DDBJ databases">
        <title>Complete genome sequence of Nitrospirillum amazonense strain CBAmC, an endophytic nitrogen-fixing and plant growth-promoting bacterium, isolated from sugarcane.</title>
        <authorList>
            <person name="Schwab S."/>
            <person name="dos Santos Teixeira K.R."/>
            <person name="Simoes Araujo J.L."/>
            <person name="Soares Vidal M."/>
            <person name="Borges de Freitas H.R."/>
            <person name="Rivello Crivelaro A.L."/>
            <person name="Bueno de Camargo Nunes A."/>
            <person name="dos Santos C.M."/>
            <person name="Palmeira da Silva Rosa D."/>
            <person name="da Silva Padilha D."/>
            <person name="da Silva E."/>
            <person name="Araujo Terra L."/>
            <person name="Soares Mendes V."/>
            <person name="Farinelli L."/>
            <person name="Magalhaes Cruz L."/>
            <person name="Baldani J.I."/>
        </authorList>
    </citation>
    <scope>NUCLEOTIDE SEQUENCE [LARGE SCALE GENOMIC DNA]</scope>
    <source>
        <strain evidence="13 14">CBAmC</strain>
    </source>
</reference>
<evidence type="ECO:0000256" key="5">
    <source>
        <dbReference type="ARBA" id="ARBA00022723"/>
    </source>
</evidence>
<sequence>MADATTLARHLVAWSNAAHNGAAHRRADVVRTILALADAGLAIADLVAMGPLAGEMAAVRGESNGDTQKELDLRAHDIVIDRLAGAPVAVVGSEEADAPVLLDPAGTLAVAIDPLDGSSNIETNVSVGTIFSILGVEDADDPAAALLQPGHRQLAAGFLVYGPQTALVLTLGSGTEIFFLDKRPVAPVVSVQAGNGWAAPPPPTPKAEFVRMTGPVAVAAETKEFAINASNQRHWAPSIRTYVDDCLAGSDGPRAKNYNMRWIASLVADAFRILRRGGVYLYPTDERPGYRSGRLRLVYEANPIALIIEQAGGAATDGQTRILDLTPGHLHERTALVFGSRAEVERVANHHAAPPLLADRAPLFGQRGLLRA</sequence>
<dbReference type="GO" id="GO:0005829">
    <property type="term" value="C:cytosol"/>
    <property type="evidence" value="ECO:0007669"/>
    <property type="project" value="TreeGrafter"/>
</dbReference>
<evidence type="ECO:0000256" key="6">
    <source>
        <dbReference type="ARBA" id="ARBA00022801"/>
    </source>
</evidence>
<dbReference type="InterPro" id="IPR000146">
    <property type="entry name" value="FBPase_class-1"/>
</dbReference>
<dbReference type="Gene3D" id="3.40.190.80">
    <property type="match status" value="1"/>
</dbReference>
<dbReference type="GO" id="GO:0006000">
    <property type="term" value="P:fructose metabolic process"/>
    <property type="evidence" value="ECO:0007669"/>
    <property type="project" value="TreeGrafter"/>
</dbReference>
<keyword evidence="4 9" id="KW-0963">Cytoplasm</keyword>
<dbReference type="InterPro" id="IPR020548">
    <property type="entry name" value="Fructose_bisphosphatase_AS"/>
</dbReference>
<dbReference type="GO" id="GO:0006094">
    <property type="term" value="P:gluconeogenesis"/>
    <property type="evidence" value="ECO:0007669"/>
    <property type="project" value="UniProtKB-UniRule"/>
</dbReference>
<dbReference type="GO" id="GO:0042132">
    <property type="term" value="F:fructose 1,6-bisphosphate 1-phosphatase activity"/>
    <property type="evidence" value="ECO:0007669"/>
    <property type="project" value="UniProtKB-UniRule"/>
</dbReference>
<protein>
    <recommendedName>
        <fullName evidence="9">Fructose-1,6-bisphosphatase class 1</fullName>
        <shortName evidence="9">FBPase class 1</shortName>
        <ecNumber evidence="9">3.1.3.11</ecNumber>
    </recommendedName>
    <alternativeName>
        <fullName evidence="9">D-fructose-1,6-bisphosphate 1-phosphohydrolase class 1</fullName>
    </alternativeName>
</protein>
<dbReference type="Proteomes" id="UP000197153">
    <property type="component" value="Chromosome 2"/>
</dbReference>
<evidence type="ECO:0000256" key="8">
    <source>
        <dbReference type="ARBA" id="ARBA00023277"/>
    </source>
</evidence>
<feature type="binding site" evidence="9">
    <location>
        <position position="300"/>
    </location>
    <ligand>
        <name>Mg(2+)</name>
        <dbReference type="ChEBI" id="CHEBI:18420"/>
        <label>2</label>
    </ligand>
</feature>
<dbReference type="CDD" id="cd00354">
    <property type="entry name" value="FBPase"/>
    <property type="match status" value="1"/>
</dbReference>
<dbReference type="PRINTS" id="PR00115">
    <property type="entry name" value="F16BPHPHTASE"/>
</dbReference>
<evidence type="ECO:0000256" key="2">
    <source>
        <dbReference type="ARBA" id="ARBA00005215"/>
    </source>
</evidence>
<evidence type="ECO:0000256" key="4">
    <source>
        <dbReference type="ARBA" id="ARBA00022490"/>
    </source>
</evidence>
<dbReference type="EMBL" id="CP022111">
    <property type="protein sequence ID" value="ASG22087.1"/>
    <property type="molecule type" value="Genomic_DNA"/>
</dbReference>
<dbReference type="Pfam" id="PF00316">
    <property type="entry name" value="FBPase"/>
    <property type="match status" value="1"/>
</dbReference>
<dbReference type="GO" id="GO:0006002">
    <property type="term" value="P:fructose 6-phosphate metabolic process"/>
    <property type="evidence" value="ECO:0007669"/>
    <property type="project" value="TreeGrafter"/>
</dbReference>
<feature type="binding site" evidence="9">
    <location>
        <position position="113"/>
    </location>
    <ligand>
        <name>Mg(2+)</name>
        <dbReference type="ChEBI" id="CHEBI:18420"/>
        <label>1</label>
    </ligand>
</feature>
<gene>
    <name evidence="9" type="primary">fbp</name>
    <name evidence="13" type="ORF">Y958_13965</name>
</gene>
<evidence type="ECO:0000256" key="10">
    <source>
        <dbReference type="RuleBase" id="RU000508"/>
    </source>
</evidence>
<evidence type="ECO:0000256" key="9">
    <source>
        <dbReference type="HAMAP-Rule" id="MF_01855"/>
    </source>
</evidence>
<dbReference type="PIRSF" id="PIRSF500210">
    <property type="entry name" value="FBPtase"/>
    <property type="match status" value="1"/>
</dbReference>
<dbReference type="EC" id="3.1.3.11" evidence="9"/>
<evidence type="ECO:0000259" key="11">
    <source>
        <dbReference type="Pfam" id="PF00316"/>
    </source>
</evidence>
<dbReference type="FunFam" id="3.40.190.80:FF:000011">
    <property type="entry name" value="Fructose-1,6-bisphosphatase class 1"/>
    <property type="match status" value="1"/>
</dbReference>
<comment type="cofactor">
    <cofactor evidence="9">
        <name>Mg(2+)</name>
        <dbReference type="ChEBI" id="CHEBI:18420"/>
    </cofactor>
    <text evidence="9">Binds 2 magnesium ions per subunit.</text>
</comment>
<comment type="caution">
    <text evidence="9">Lacks conserved residue(s) required for the propagation of feature annotation.</text>
</comment>
<evidence type="ECO:0000256" key="1">
    <source>
        <dbReference type="ARBA" id="ARBA00001273"/>
    </source>
</evidence>
<dbReference type="AlphaFoldDB" id="A0A248JTN8"/>
<comment type="subcellular location">
    <subcellularLocation>
        <location evidence="9">Cytoplasm</location>
    </subcellularLocation>
</comment>
<dbReference type="InterPro" id="IPR028343">
    <property type="entry name" value="FBPtase"/>
</dbReference>
<feature type="binding site" evidence="9">
    <location>
        <begin position="280"/>
        <end position="282"/>
    </location>
    <ligand>
        <name>substrate</name>
    </ligand>
</feature>
<keyword evidence="6 9" id="KW-0378">Hydrolase</keyword>
<dbReference type="PIRSF" id="PIRSF000904">
    <property type="entry name" value="FBPtase_SBPase"/>
    <property type="match status" value="1"/>
</dbReference>
<dbReference type="GO" id="GO:0030388">
    <property type="term" value="P:fructose 1,6-bisphosphate metabolic process"/>
    <property type="evidence" value="ECO:0007669"/>
    <property type="project" value="TreeGrafter"/>
</dbReference>
<feature type="domain" description="Fructose-1-6-bisphosphatase class I N-terminal" evidence="11">
    <location>
        <begin position="60"/>
        <end position="182"/>
    </location>
</feature>
<comment type="catalytic activity">
    <reaction evidence="1 9">
        <text>beta-D-fructose 1,6-bisphosphate + H2O = beta-D-fructose 6-phosphate + phosphate</text>
        <dbReference type="Rhea" id="RHEA:11064"/>
        <dbReference type="ChEBI" id="CHEBI:15377"/>
        <dbReference type="ChEBI" id="CHEBI:32966"/>
        <dbReference type="ChEBI" id="CHEBI:43474"/>
        <dbReference type="ChEBI" id="CHEBI:57634"/>
        <dbReference type="EC" id="3.1.3.11"/>
    </reaction>
</comment>
<comment type="pathway">
    <text evidence="2">Carbohydrate biosynthesis; Calvin cycle.</text>
</comment>
<keyword evidence="8 9" id="KW-0119">Carbohydrate metabolism</keyword>
<keyword evidence="5 9" id="KW-0479">Metal-binding</keyword>
<feature type="binding site" evidence="9">
    <location>
        <begin position="116"/>
        <end position="119"/>
    </location>
    <ligand>
        <name>substrate</name>
    </ligand>
</feature>
<dbReference type="GO" id="GO:0005986">
    <property type="term" value="P:sucrose biosynthetic process"/>
    <property type="evidence" value="ECO:0007669"/>
    <property type="project" value="TreeGrafter"/>
</dbReference>
<feature type="binding site" evidence="9">
    <location>
        <position position="228"/>
    </location>
    <ligand>
        <name>substrate</name>
    </ligand>
</feature>
<evidence type="ECO:0000256" key="3">
    <source>
        <dbReference type="ARBA" id="ARBA00010941"/>
    </source>
</evidence>
<dbReference type="InterPro" id="IPR044015">
    <property type="entry name" value="FBPase_C_dom"/>
</dbReference>
<dbReference type="Pfam" id="PF18913">
    <property type="entry name" value="FBPase_C"/>
    <property type="match status" value="1"/>
</dbReference>
<evidence type="ECO:0000313" key="13">
    <source>
        <dbReference type="EMBL" id="ASG22087.1"/>
    </source>
</evidence>
<keyword evidence="14" id="KW-1185">Reference proteome</keyword>
<evidence type="ECO:0000259" key="12">
    <source>
        <dbReference type="Pfam" id="PF18913"/>
    </source>
</evidence>
<dbReference type="Gene3D" id="3.30.540.10">
    <property type="entry name" value="Fructose-1,6-Bisphosphatase, subunit A, domain 1"/>
    <property type="match status" value="1"/>
</dbReference>
<evidence type="ECO:0000256" key="7">
    <source>
        <dbReference type="ARBA" id="ARBA00022842"/>
    </source>
</evidence>
<feature type="binding site" evidence="9">
    <location>
        <position position="94"/>
    </location>
    <ligand>
        <name>Mg(2+)</name>
        <dbReference type="ChEBI" id="CHEBI:18420"/>
        <label>1</label>
    </ligand>
</feature>
<keyword evidence="7 9" id="KW-0460">Magnesium</keyword>
<dbReference type="InterPro" id="IPR033391">
    <property type="entry name" value="FBPase_N"/>
</dbReference>
<organism evidence="13 14">
    <name type="scientific">Nitrospirillum viridazoti CBAmc</name>
    <dbReference type="NCBI Taxonomy" id="1441467"/>
    <lineage>
        <taxon>Bacteria</taxon>
        <taxon>Pseudomonadati</taxon>
        <taxon>Pseudomonadota</taxon>
        <taxon>Alphaproteobacteria</taxon>
        <taxon>Rhodospirillales</taxon>
        <taxon>Azospirillaceae</taxon>
        <taxon>Nitrospirillum</taxon>
        <taxon>Nitrospirillum viridazoti</taxon>
    </lineage>
</organism>
<evidence type="ECO:0000313" key="14">
    <source>
        <dbReference type="Proteomes" id="UP000197153"/>
    </source>
</evidence>
<proteinExistence type="inferred from homology"/>
<dbReference type="KEGG" id="nao:Y958_13965"/>
<dbReference type="PROSITE" id="PS00124">
    <property type="entry name" value="FBPASE"/>
    <property type="match status" value="1"/>
</dbReference>
<comment type="subunit">
    <text evidence="9">Homotetramer.</text>
</comment>
<feature type="domain" description="Fructose-1-6-bisphosphatase class 1 C-terminal" evidence="12">
    <location>
        <begin position="219"/>
        <end position="350"/>
    </location>
</feature>
<name>A0A248JTN8_9PROT</name>
<feature type="binding site" evidence="9">
    <location>
        <position position="113"/>
    </location>
    <ligand>
        <name>Mg(2+)</name>
        <dbReference type="ChEBI" id="CHEBI:18420"/>
        <label>2</label>
    </ligand>
</feature>